<dbReference type="InterPro" id="IPR026466">
    <property type="entry name" value="Fim_isopep_form_D2_dom"/>
</dbReference>
<feature type="transmembrane region" description="Helical" evidence="2">
    <location>
        <begin position="337"/>
        <end position="356"/>
    </location>
</feature>
<feature type="compositionally biased region" description="Gly residues" evidence="1">
    <location>
        <begin position="297"/>
        <end position="308"/>
    </location>
</feature>
<dbReference type="AlphaFoldDB" id="A0A5C4U2F3"/>
<dbReference type="NCBIfam" id="TIGR04226">
    <property type="entry name" value="RrgB_K2N_iso_D2"/>
    <property type="match status" value="1"/>
</dbReference>
<comment type="caution">
    <text evidence="4">The sequence shown here is derived from an EMBL/GenBank/DDBJ whole genome shotgun (WGS) entry which is preliminary data.</text>
</comment>
<keyword evidence="2" id="KW-1133">Transmembrane helix</keyword>
<gene>
    <name evidence="4" type="ORF">FHE74_08040</name>
</gene>
<name>A0A5C4U2F3_9CORY</name>
<evidence type="ECO:0000256" key="3">
    <source>
        <dbReference type="SAM" id="SignalP"/>
    </source>
</evidence>
<keyword evidence="2" id="KW-0812">Transmembrane</keyword>
<dbReference type="Gene3D" id="2.60.40.740">
    <property type="match status" value="1"/>
</dbReference>
<protein>
    <submittedName>
        <fullName evidence="4">Isopeptide-forming domain-containing fimbrial protein</fullName>
    </submittedName>
</protein>
<evidence type="ECO:0000256" key="2">
    <source>
        <dbReference type="SAM" id="Phobius"/>
    </source>
</evidence>
<keyword evidence="5" id="KW-1185">Reference proteome</keyword>
<reference evidence="4 5" key="1">
    <citation type="submission" date="2019-06" db="EMBL/GenBank/DDBJ databases">
        <authorList>
            <person name="Li J."/>
        </authorList>
    </citation>
    <scope>NUCLEOTIDE SEQUENCE [LARGE SCALE GENOMIC DNA]</scope>
    <source>
        <strain evidence="4 5">LMG 28165</strain>
    </source>
</reference>
<dbReference type="EMBL" id="VDHJ01000010">
    <property type="protein sequence ID" value="TNL96638.1"/>
    <property type="molecule type" value="Genomic_DNA"/>
</dbReference>
<proteinExistence type="predicted"/>
<dbReference type="OrthoDB" id="9809068at2"/>
<feature type="signal peptide" evidence="3">
    <location>
        <begin position="1"/>
        <end position="23"/>
    </location>
</feature>
<accession>A0A5C4U2F3</accession>
<organism evidence="4 5">
    <name type="scientific">Corynebacterium tapiri</name>
    <dbReference type="NCBI Taxonomy" id="1448266"/>
    <lineage>
        <taxon>Bacteria</taxon>
        <taxon>Bacillati</taxon>
        <taxon>Actinomycetota</taxon>
        <taxon>Actinomycetes</taxon>
        <taxon>Mycobacteriales</taxon>
        <taxon>Corynebacteriaceae</taxon>
        <taxon>Corynebacterium</taxon>
    </lineage>
</organism>
<sequence>MTRLIVACVASLLLTLLSPVVHAQGLASLQVTPLSSSSDEGRENSLIEVTALPEIKASSQQELADQAQQNPALLTLSAHPDHGASSTMSTGSSSTALFSGLSEGVYLVREVPQWQGDILAEIASPVLVLLRGGDTVRMSLKAEPVTVTKSADVSSARIGQRVTYTIDAGIPHPDSLGRLHRFVISDDLDPRLKLVEAQQPTLSPDGALDAARDYTLETTPSRVALTFTDHGLSTLAQHRQTHPNARVRLTLVTEVTGGAVGKKIDNTAQVLIDGRANESLKAPTSIWITDESSGTPPAGGGAGPGANGSEGNPASQSPQGSSWFPMPPGTLASTGASVLWILGIGFLAIVLGLILLRSKRSSEDDQ</sequence>
<keyword evidence="2" id="KW-0472">Membrane</keyword>
<dbReference type="RefSeq" id="WP_139465992.1">
    <property type="nucleotide sequence ID" value="NZ_VDHJ01000010.1"/>
</dbReference>
<evidence type="ECO:0000313" key="5">
    <source>
        <dbReference type="Proteomes" id="UP000312032"/>
    </source>
</evidence>
<evidence type="ECO:0000256" key="1">
    <source>
        <dbReference type="SAM" id="MobiDB-lite"/>
    </source>
</evidence>
<keyword evidence="3" id="KW-0732">Signal</keyword>
<feature type="region of interest" description="Disordered" evidence="1">
    <location>
        <begin position="288"/>
        <end position="328"/>
    </location>
</feature>
<evidence type="ECO:0000313" key="4">
    <source>
        <dbReference type="EMBL" id="TNL96638.1"/>
    </source>
</evidence>
<dbReference type="Proteomes" id="UP000312032">
    <property type="component" value="Unassembled WGS sequence"/>
</dbReference>
<feature type="chain" id="PRO_5022988935" evidence="3">
    <location>
        <begin position="24"/>
        <end position="366"/>
    </location>
</feature>